<dbReference type="PANTHER" id="PTHR33512:SF4">
    <property type="entry name" value="PROTEIN, PUTATIVE (DUF1191)-RELATED"/>
    <property type="match status" value="1"/>
</dbReference>
<evidence type="ECO:0000256" key="1">
    <source>
        <dbReference type="SAM" id="Phobius"/>
    </source>
</evidence>
<organism evidence="3 4">
    <name type="scientific">Olea europaea subsp. europaea</name>
    <dbReference type="NCBI Taxonomy" id="158383"/>
    <lineage>
        <taxon>Eukaryota</taxon>
        <taxon>Viridiplantae</taxon>
        <taxon>Streptophyta</taxon>
        <taxon>Embryophyta</taxon>
        <taxon>Tracheophyta</taxon>
        <taxon>Spermatophyta</taxon>
        <taxon>Magnoliopsida</taxon>
        <taxon>eudicotyledons</taxon>
        <taxon>Gunneridae</taxon>
        <taxon>Pentapetalae</taxon>
        <taxon>asterids</taxon>
        <taxon>lamiids</taxon>
        <taxon>Lamiales</taxon>
        <taxon>Oleaceae</taxon>
        <taxon>Oleeae</taxon>
        <taxon>Olea</taxon>
    </lineage>
</organism>
<keyword evidence="1" id="KW-1133">Transmembrane helix</keyword>
<feature type="chain" id="PRO_5035898348" evidence="2">
    <location>
        <begin position="34"/>
        <end position="308"/>
    </location>
</feature>
<dbReference type="PANTHER" id="PTHR33512">
    <property type="entry name" value="PROTEIN, PUTATIVE (DUF1191)-RELATED"/>
    <property type="match status" value="1"/>
</dbReference>
<dbReference type="Pfam" id="PF06697">
    <property type="entry name" value="DUF1191"/>
    <property type="match status" value="1"/>
</dbReference>
<protein>
    <submittedName>
        <fullName evidence="3">Uncharacterized protein LOC111373338, partial</fullName>
    </submittedName>
</protein>
<dbReference type="GO" id="GO:0016020">
    <property type="term" value="C:membrane"/>
    <property type="evidence" value="ECO:0007669"/>
    <property type="project" value="TreeGrafter"/>
</dbReference>
<gene>
    <name evidence="3" type="ORF">OLEA9_A052949</name>
</gene>
<keyword evidence="1" id="KW-0472">Membrane</keyword>
<keyword evidence="2" id="KW-0732">Signal</keyword>
<name>A0A8S0VHM6_OLEEU</name>
<keyword evidence="4" id="KW-1185">Reference proteome</keyword>
<accession>A0A8S0VHM6</accession>
<dbReference type="OrthoDB" id="768690at2759"/>
<reference evidence="3 4" key="1">
    <citation type="submission" date="2019-12" db="EMBL/GenBank/DDBJ databases">
        <authorList>
            <person name="Alioto T."/>
            <person name="Alioto T."/>
            <person name="Gomez Garrido J."/>
        </authorList>
    </citation>
    <scope>NUCLEOTIDE SEQUENCE [LARGE SCALE GENOMIC DNA]</scope>
</reference>
<dbReference type="Proteomes" id="UP000594638">
    <property type="component" value="Unassembled WGS sequence"/>
</dbReference>
<dbReference type="AlphaFoldDB" id="A0A8S0VHM6"/>
<evidence type="ECO:0000256" key="2">
    <source>
        <dbReference type="SAM" id="SignalP"/>
    </source>
</evidence>
<feature type="transmembrane region" description="Helical" evidence="1">
    <location>
        <begin position="228"/>
        <end position="253"/>
    </location>
</feature>
<comment type="caution">
    <text evidence="3">The sequence shown here is derived from an EMBL/GenBank/DDBJ whole genome shotgun (WGS) entry which is preliminary data.</text>
</comment>
<dbReference type="InterPro" id="IPR010605">
    <property type="entry name" value="DUF1191"/>
</dbReference>
<dbReference type="EMBL" id="CACTIH010009293">
    <property type="protein sequence ID" value="CAA3029172.1"/>
    <property type="molecule type" value="Genomic_DNA"/>
</dbReference>
<keyword evidence="1" id="KW-0812">Transmembrane</keyword>
<sequence>MIIRFFRLYHMGQNKSFHLILFIFLQFCSSIHCYKSTFDDDLAAILHDHAFKALVNERPHTGALHNASLPANFAGIQVSAVGLRSKTLWRKGANFTGFHIPPKSLPVPYVRRILIVYHNLGNWSSLYYNLSGYSLISPVVGFMVYDASHLSSRNQNISKLELNTMGESISIEFHTSMGKGTQERVKCAAFDAHGKVFFSEMNLPNVCYSKTQGHFSIVIPNRNKQKMWVLWVIRFLFGLLGLFLVGLAATVVAKSVAGKRTKEMEKEADDGEFLDTYWIDSSKMPRAAVTRTSPVLESTNLPRWSWYG</sequence>
<evidence type="ECO:0000313" key="4">
    <source>
        <dbReference type="Proteomes" id="UP000594638"/>
    </source>
</evidence>
<evidence type="ECO:0000313" key="3">
    <source>
        <dbReference type="EMBL" id="CAA3029172.1"/>
    </source>
</evidence>
<proteinExistence type="predicted"/>
<feature type="signal peptide" evidence="2">
    <location>
        <begin position="1"/>
        <end position="33"/>
    </location>
</feature>
<dbReference type="Gramene" id="OE9A052949T1">
    <property type="protein sequence ID" value="OE9A052949C1"/>
    <property type="gene ID" value="OE9A052949"/>
</dbReference>